<proteinExistence type="predicted"/>
<evidence type="ECO:0000313" key="4">
    <source>
        <dbReference type="Proteomes" id="UP001251528"/>
    </source>
</evidence>
<accession>A0AAJ0CG02</accession>
<feature type="region of interest" description="Disordered" evidence="1">
    <location>
        <begin position="1"/>
        <end position="60"/>
    </location>
</feature>
<feature type="compositionally biased region" description="Basic and acidic residues" evidence="1">
    <location>
        <begin position="24"/>
        <end position="33"/>
    </location>
</feature>
<evidence type="ECO:0000256" key="1">
    <source>
        <dbReference type="SAM" id="MobiDB-lite"/>
    </source>
</evidence>
<dbReference type="PANTHER" id="PTHR33119:SF1">
    <property type="entry name" value="FE2OG DIOXYGENASE DOMAIN-CONTAINING PROTEIN"/>
    <property type="match status" value="1"/>
</dbReference>
<feature type="compositionally biased region" description="Acidic residues" evidence="1">
    <location>
        <begin position="34"/>
        <end position="45"/>
    </location>
</feature>
<dbReference type="EMBL" id="JASWJB010000302">
    <property type="protein sequence ID" value="KAK2591887.1"/>
    <property type="molecule type" value="Genomic_DNA"/>
</dbReference>
<evidence type="ECO:0000313" key="3">
    <source>
        <dbReference type="EMBL" id="KAK2591887.1"/>
    </source>
</evidence>
<dbReference type="InterPro" id="IPR025340">
    <property type="entry name" value="DUF4246"/>
</dbReference>
<keyword evidence="4" id="KW-1185">Reference proteome</keyword>
<feature type="compositionally biased region" description="Basic and acidic residues" evidence="1">
    <location>
        <begin position="48"/>
        <end position="60"/>
    </location>
</feature>
<feature type="compositionally biased region" description="Basic and acidic residues" evidence="1">
    <location>
        <begin position="1"/>
        <end position="13"/>
    </location>
</feature>
<protein>
    <recommendedName>
        <fullName evidence="2">DUF4246 domain-containing protein</fullName>
    </recommendedName>
</protein>
<dbReference type="PANTHER" id="PTHR33119">
    <property type="entry name" value="IFI3P"/>
    <property type="match status" value="1"/>
</dbReference>
<feature type="domain" description="DUF4246" evidence="2">
    <location>
        <begin position="45"/>
        <end position="265"/>
    </location>
</feature>
<dbReference type="Pfam" id="PF14033">
    <property type="entry name" value="DUF4246"/>
    <property type="match status" value="1"/>
</dbReference>
<dbReference type="AlphaFoldDB" id="A0AAJ0CG02"/>
<organism evidence="3 4">
    <name type="scientific">Conoideocrella luteorostrata</name>
    <dbReference type="NCBI Taxonomy" id="1105319"/>
    <lineage>
        <taxon>Eukaryota</taxon>
        <taxon>Fungi</taxon>
        <taxon>Dikarya</taxon>
        <taxon>Ascomycota</taxon>
        <taxon>Pezizomycotina</taxon>
        <taxon>Sordariomycetes</taxon>
        <taxon>Hypocreomycetidae</taxon>
        <taxon>Hypocreales</taxon>
        <taxon>Clavicipitaceae</taxon>
        <taxon>Conoideocrella</taxon>
    </lineage>
</organism>
<gene>
    <name evidence="3" type="ORF">QQS21_010411</name>
</gene>
<comment type="caution">
    <text evidence="3">The sequence shown here is derived from an EMBL/GenBank/DDBJ whole genome shotgun (WGS) entry which is preliminary data.</text>
</comment>
<name>A0AAJ0CG02_9HYPO</name>
<sequence>MAMEEGHRNEPPKHPWSVGQFFGEVRKSDRLQESDYDTEASDESEYYINDKDKGDNGEEYSKVKGYFEAERSSPKSSCKPNTSDHFISSRPSNKTLLFCLGRRRLQVIVKLANIHLTPDQPTYDGGSWHVDGQINEHICSTALFYYDTENITESRLGFRTQANGDHLERDSDFEYTREDWRTLSREFAMSYPGGSTTQNVGSVPTKAERALFFPNIYQHRVAPFKLADPSRPGHRKILALFLVDRAILVISTANVPPQQKSWWLEQVDLGRFNLLPELRQMVPDHVDLGINEDEAKELRKELMAERSANEWKTARKMIDICWNFASIE</sequence>
<evidence type="ECO:0000259" key="2">
    <source>
        <dbReference type="Pfam" id="PF14033"/>
    </source>
</evidence>
<dbReference type="Proteomes" id="UP001251528">
    <property type="component" value="Unassembled WGS sequence"/>
</dbReference>
<dbReference type="InterPro" id="IPR049192">
    <property type="entry name" value="DUF4246_C"/>
</dbReference>
<reference evidence="3" key="1">
    <citation type="submission" date="2023-06" db="EMBL/GenBank/DDBJ databases">
        <title>Conoideocrella luteorostrata (Hypocreales: Clavicipitaceae), a potential biocontrol fungus for elongate hemlock scale in United States Christmas tree production areas.</title>
        <authorList>
            <person name="Barrett H."/>
            <person name="Lovett B."/>
            <person name="Macias A.M."/>
            <person name="Stajich J.E."/>
            <person name="Kasson M.T."/>
        </authorList>
    </citation>
    <scope>NUCLEOTIDE SEQUENCE</scope>
    <source>
        <strain evidence="3">ARSEF 14590</strain>
    </source>
</reference>